<dbReference type="EMBL" id="CAJVCH010353292">
    <property type="protein sequence ID" value="CAG7815812.1"/>
    <property type="molecule type" value="Genomic_DNA"/>
</dbReference>
<dbReference type="OrthoDB" id="10256309at2759"/>
<name>A0A8J2KFZ0_9HEXA</name>
<dbReference type="AlphaFoldDB" id="A0A8J2KFZ0"/>
<reference evidence="2" key="1">
    <citation type="submission" date="2021-06" db="EMBL/GenBank/DDBJ databases">
        <authorList>
            <person name="Hodson N. C."/>
            <person name="Mongue J. A."/>
            <person name="Jaron S. K."/>
        </authorList>
    </citation>
    <scope>NUCLEOTIDE SEQUENCE</scope>
</reference>
<protein>
    <submittedName>
        <fullName evidence="2">Uncharacterized protein</fullName>
    </submittedName>
</protein>
<evidence type="ECO:0000313" key="2">
    <source>
        <dbReference type="EMBL" id="CAG7815812.1"/>
    </source>
</evidence>
<evidence type="ECO:0000313" key="3">
    <source>
        <dbReference type="Proteomes" id="UP000708208"/>
    </source>
</evidence>
<gene>
    <name evidence="2" type="ORF">AFUS01_LOCUS26465</name>
</gene>
<evidence type="ECO:0000256" key="1">
    <source>
        <dbReference type="SAM" id="MobiDB-lite"/>
    </source>
</evidence>
<dbReference type="Proteomes" id="UP000708208">
    <property type="component" value="Unassembled WGS sequence"/>
</dbReference>
<comment type="caution">
    <text evidence="2">The sequence shown here is derived from an EMBL/GenBank/DDBJ whole genome shotgun (WGS) entry which is preliminary data.</text>
</comment>
<keyword evidence="3" id="KW-1185">Reference proteome</keyword>
<accession>A0A8J2KFZ0</accession>
<sequence length="136" mass="15528">MLDYVHYQRYDQRFGSDGMHDPITWDSAEDQVREFCDQFIYPVITKAENEDKSMINWLATLAYHTYDVRDEVANDTGVTIPGEFSKIGKAYLAVCHHQGVEPLVSANDLAKVKRSSSPDQTQEDESVAKQPKLEQN</sequence>
<organism evidence="2 3">
    <name type="scientific">Allacma fusca</name>
    <dbReference type="NCBI Taxonomy" id="39272"/>
    <lineage>
        <taxon>Eukaryota</taxon>
        <taxon>Metazoa</taxon>
        <taxon>Ecdysozoa</taxon>
        <taxon>Arthropoda</taxon>
        <taxon>Hexapoda</taxon>
        <taxon>Collembola</taxon>
        <taxon>Symphypleona</taxon>
        <taxon>Sminthuridae</taxon>
        <taxon>Allacma</taxon>
    </lineage>
</organism>
<proteinExistence type="predicted"/>
<feature type="region of interest" description="Disordered" evidence="1">
    <location>
        <begin position="110"/>
        <end position="136"/>
    </location>
</feature>